<dbReference type="InterPro" id="IPR002464">
    <property type="entry name" value="DNA/RNA_helicase_DEAH_CS"/>
</dbReference>
<dbReference type="Pfam" id="PF07717">
    <property type="entry name" value="OB_NTP_bind"/>
    <property type="match status" value="1"/>
</dbReference>
<evidence type="ECO:0000313" key="11">
    <source>
        <dbReference type="EMBL" id="KAK7481550.1"/>
    </source>
</evidence>
<dbReference type="InterPro" id="IPR007502">
    <property type="entry name" value="Helicase-assoc_dom"/>
</dbReference>
<dbReference type="GO" id="GO:0003724">
    <property type="term" value="F:RNA helicase activity"/>
    <property type="evidence" value="ECO:0007669"/>
    <property type="project" value="UniProtKB-EC"/>
</dbReference>
<gene>
    <name evidence="11" type="ORF">BaRGS_00027199</name>
</gene>
<reference evidence="11 12" key="1">
    <citation type="journal article" date="2023" name="Sci. Data">
        <title>Genome assembly of the Korean intertidal mud-creeper Batillaria attramentaria.</title>
        <authorList>
            <person name="Patra A.K."/>
            <person name="Ho P.T."/>
            <person name="Jun S."/>
            <person name="Lee S.J."/>
            <person name="Kim Y."/>
            <person name="Won Y.J."/>
        </authorList>
    </citation>
    <scope>NUCLEOTIDE SEQUENCE [LARGE SCALE GENOMIC DNA]</scope>
    <source>
        <strain evidence="11">Wonlab-2016</strain>
    </source>
</reference>
<dbReference type="Pfam" id="PF04408">
    <property type="entry name" value="WHD_HA2"/>
    <property type="match status" value="1"/>
</dbReference>
<dbReference type="InterPro" id="IPR001650">
    <property type="entry name" value="Helicase_C-like"/>
</dbReference>
<dbReference type="Pfam" id="PF00271">
    <property type="entry name" value="Helicase_C"/>
    <property type="match status" value="1"/>
</dbReference>
<dbReference type="InterPro" id="IPR048333">
    <property type="entry name" value="HA2_WH"/>
</dbReference>
<dbReference type="Proteomes" id="UP001519460">
    <property type="component" value="Unassembled WGS sequence"/>
</dbReference>
<dbReference type="InterPro" id="IPR027417">
    <property type="entry name" value="P-loop_NTPase"/>
</dbReference>
<evidence type="ECO:0000256" key="7">
    <source>
        <dbReference type="ARBA" id="ARBA00047984"/>
    </source>
</evidence>
<dbReference type="InterPro" id="IPR011545">
    <property type="entry name" value="DEAD/DEAH_box_helicase_dom"/>
</dbReference>
<dbReference type="CDD" id="cd18791">
    <property type="entry name" value="SF2_C_RHA"/>
    <property type="match status" value="1"/>
</dbReference>
<dbReference type="InterPro" id="IPR056371">
    <property type="entry name" value="DHX37-like_C"/>
</dbReference>
<keyword evidence="4" id="KW-0378">Hydrolase</keyword>
<dbReference type="InterPro" id="IPR011709">
    <property type="entry name" value="DEAD-box_helicase_OB_fold"/>
</dbReference>
<keyword evidence="5" id="KW-0347">Helicase</keyword>
<dbReference type="GO" id="GO:0005524">
    <property type="term" value="F:ATP binding"/>
    <property type="evidence" value="ECO:0007669"/>
    <property type="project" value="UniProtKB-KW"/>
</dbReference>
<feature type="compositionally biased region" description="Basic and acidic residues" evidence="8">
    <location>
        <begin position="175"/>
        <end position="193"/>
    </location>
</feature>
<sequence length="1064" mass="118676">MGRKRHNWKARTQVETEVDRSEEKKIAVDLPDAQEGNYDDSNALVLPSKKRKTKKLEKEAVVKPLTKKERKRLEKIVAVKKKKAQRASLLESLQAVQASQEELKLLSSISEVHSQRTKNKLADAAERDGKSADIIRGSKKATVGSKRKASSEDDEGSDDSVDTSDISTDEEEEAERPKDTQEDKNVEAADTDRVLQTSKVDSASAPTTVVEATRDDGSDSKPRKKDVTEKSKSVVESKPAVHVPVDRTPEMQASRQKLPIIGEEQVIMETINENAVIIVCGETGSGKTTQVPQFLYEAGYAHGGGIIGVTEPRRVAAISMSKRVAAEMNLTDREVSYQIRYEGNVTPDTHVKFMTDGVLLKEVQQDFLLLKYSTIIVDEAHERSVYTDILIGLLSRIVPLRAKPPVIKVDSRQYPVTIHFNRRTPDDYLTEAYRKTCKIHQQLAEGGILVFVTGQQEVQTLCRKLKKAFPHHKGQVLPNINLNNYSVEPTDEEAEMEQGDNSDARVFDPPPEGCRLCVVATNVAETSLTIPNIRYVVDTGKTKTKFYDKVTGVSTFRITWTSKASANQRAGRAGRVGPGHCYRLYSSAMFNDNFPQFSPPEITRRPVDDLVLQMKDMSIDKVANFPFPTPPDTDQIKAAETLLVSLGALSEPEKPKTFKAKVAKTAPTSKITALGRAMASFPIAPRYARMLAMGHQQELLPYVIAAVAALSVDQLFVEFQAPADAQNEDEDLKRRIQNINNVKRMWAGTGNSLLLGDLMVLLKAVGACEYEGLSPEFCARYGIRSKAMKEVRKLRTQLTNTVNMALPEVNLCVDPKLTPPTDRQAKLLRQIVATGLADHVARLMPDLPPGVEGDSKKHKHAYQCTELEDPVYIHPTSALYHKDKEYVVYQHIHETSRPYMKGVVAVEAEWLPLLAPYHCTFSKPLEDPPPSWDAETGQVKCHRTSTFGRCGWALPAVCVEYPPGLDRFKWFARFLLEGKVVPGLAKYTPELLSLPSTMVKSWAKLQPRTEVLLKALVSRGVDSHSSLLSAWEQDPKYLLQAYLQWLPESIHWQVADLWPPTSTS</sequence>
<evidence type="ECO:0000313" key="12">
    <source>
        <dbReference type="Proteomes" id="UP001519460"/>
    </source>
</evidence>
<dbReference type="InterPro" id="IPR014001">
    <property type="entry name" value="Helicase_ATP-bd"/>
</dbReference>
<dbReference type="SMART" id="SM00847">
    <property type="entry name" value="HA2"/>
    <property type="match status" value="1"/>
</dbReference>
<dbReference type="PROSITE" id="PS51192">
    <property type="entry name" value="HELICASE_ATP_BIND_1"/>
    <property type="match status" value="1"/>
</dbReference>
<dbReference type="SUPFAM" id="SSF52540">
    <property type="entry name" value="P-loop containing nucleoside triphosphate hydrolases"/>
    <property type="match status" value="1"/>
</dbReference>
<evidence type="ECO:0000256" key="5">
    <source>
        <dbReference type="ARBA" id="ARBA00022806"/>
    </source>
</evidence>
<comment type="similarity">
    <text evidence="1">Belongs to the DEAD box helicase family. DEAH subfamily.</text>
</comment>
<dbReference type="Pfam" id="PF21010">
    <property type="entry name" value="HA2_C"/>
    <property type="match status" value="1"/>
</dbReference>
<proteinExistence type="inferred from homology"/>
<evidence type="ECO:0000256" key="3">
    <source>
        <dbReference type="ARBA" id="ARBA00022741"/>
    </source>
</evidence>
<dbReference type="PANTHER" id="PTHR18934">
    <property type="entry name" value="ATP-DEPENDENT RNA HELICASE"/>
    <property type="match status" value="1"/>
</dbReference>
<dbReference type="EMBL" id="JACVVK020000260">
    <property type="protein sequence ID" value="KAK7481550.1"/>
    <property type="molecule type" value="Genomic_DNA"/>
</dbReference>
<keyword evidence="12" id="KW-1185">Reference proteome</keyword>
<dbReference type="SMART" id="SM00490">
    <property type="entry name" value="HELICc"/>
    <property type="match status" value="1"/>
</dbReference>
<dbReference type="PROSITE" id="PS00690">
    <property type="entry name" value="DEAH_ATP_HELICASE"/>
    <property type="match status" value="1"/>
</dbReference>
<dbReference type="PROSITE" id="PS51194">
    <property type="entry name" value="HELICASE_CTER"/>
    <property type="match status" value="1"/>
</dbReference>
<dbReference type="Gene3D" id="3.40.50.300">
    <property type="entry name" value="P-loop containing nucleotide triphosphate hydrolases"/>
    <property type="match status" value="2"/>
</dbReference>
<dbReference type="FunFam" id="3.40.50.300:FF:000637">
    <property type="entry name" value="ATP-dependent RNA helicase DHX37/DHR1"/>
    <property type="match status" value="1"/>
</dbReference>
<comment type="catalytic activity">
    <reaction evidence="7">
        <text>ATP + H2O = ADP + phosphate + H(+)</text>
        <dbReference type="Rhea" id="RHEA:13065"/>
        <dbReference type="ChEBI" id="CHEBI:15377"/>
        <dbReference type="ChEBI" id="CHEBI:15378"/>
        <dbReference type="ChEBI" id="CHEBI:30616"/>
        <dbReference type="ChEBI" id="CHEBI:43474"/>
        <dbReference type="ChEBI" id="CHEBI:456216"/>
        <dbReference type="EC" id="3.6.4.13"/>
    </reaction>
</comment>
<comment type="caution">
    <text evidence="11">The sequence shown here is derived from an EMBL/GenBank/DDBJ whole genome shotgun (WGS) entry which is preliminary data.</text>
</comment>
<keyword evidence="3" id="KW-0547">Nucleotide-binding</keyword>
<feature type="region of interest" description="Disordered" evidence="8">
    <location>
        <begin position="111"/>
        <end position="238"/>
    </location>
</feature>
<name>A0ABD0K2B3_9CAEN</name>
<protein>
    <recommendedName>
        <fullName evidence="2">RNA helicase</fullName>
        <ecNumber evidence="2">3.6.4.13</ecNumber>
    </recommendedName>
</protein>
<dbReference type="PANTHER" id="PTHR18934:SF99">
    <property type="entry name" value="ATP-DEPENDENT RNA HELICASE DHX37-RELATED"/>
    <property type="match status" value="1"/>
</dbReference>
<feature type="compositionally biased region" description="Basic and acidic residues" evidence="8">
    <location>
        <begin position="12"/>
        <end position="27"/>
    </location>
</feature>
<dbReference type="Gene3D" id="1.20.120.1080">
    <property type="match status" value="1"/>
</dbReference>
<dbReference type="Pfam" id="PF23362">
    <property type="entry name" value="DHX37_C"/>
    <property type="match status" value="1"/>
</dbReference>
<dbReference type="AlphaFoldDB" id="A0ABD0K2B3"/>
<feature type="region of interest" description="Disordered" evidence="8">
    <location>
        <begin position="1"/>
        <end position="41"/>
    </location>
</feature>
<feature type="domain" description="Helicase ATP-binding" evidence="9">
    <location>
        <begin position="268"/>
        <end position="395"/>
    </location>
</feature>
<evidence type="ECO:0000256" key="1">
    <source>
        <dbReference type="ARBA" id="ARBA00008792"/>
    </source>
</evidence>
<dbReference type="GO" id="GO:0016787">
    <property type="term" value="F:hydrolase activity"/>
    <property type="evidence" value="ECO:0007669"/>
    <property type="project" value="UniProtKB-KW"/>
</dbReference>
<evidence type="ECO:0000256" key="4">
    <source>
        <dbReference type="ARBA" id="ARBA00022801"/>
    </source>
</evidence>
<feature type="compositionally biased region" description="Basic and acidic residues" evidence="8">
    <location>
        <begin position="120"/>
        <end position="133"/>
    </location>
</feature>
<feature type="compositionally biased region" description="Acidic residues" evidence="8">
    <location>
        <begin position="152"/>
        <end position="174"/>
    </location>
</feature>
<evidence type="ECO:0000259" key="9">
    <source>
        <dbReference type="PROSITE" id="PS51192"/>
    </source>
</evidence>
<feature type="domain" description="Helicase C-terminal" evidence="10">
    <location>
        <begin position="428"/>
        <end position="618"/>
    </location>
</feature>
<feature type="compositionally biased region" description="Polar residues" evidence="8">
    <location>
        <begin position="194"/>
        <end position="207"/>
    </location>
</feature>
<evidence type="ECO:0000256" key="2">
    <source>
        <dbReference type="ARBA" id="ARBA00012552"/>
    </source>
</evidence>
<keyword evidence="6" id="KW-0067">ATP-binding</keyword>
<dbReference type="Pfam" id="PF00270">
    <property type="entry name" value="DEAD"/>
    <property type="match status" value="1"/>
</dbReference>
<dbReference type="EC" id="3.6.4.13" evidence="2"/>
<feature type="compositionally biased region" description="Basic and acidic residues" evidence="8">
    <location>
        <begin position="212"/>
        <end position="235"/>
    </location>
</feature>
<accession>A0ABD0K2B3</accession>
<evidence type="ECO:0000256" key="6">
    <source>
        <dbReference type="ARBA" id="ARBA00022840"/>
    </source>
</evidence>
<evidence type="ECO:0000259" key="10">
    <source>
        <dbReference type="PROSITE" id="PS51194"/>
    </source>
</evidence>
<evidence type="ECO:0000256" key="8">
    <source>
        <dbReference type="SAM" id="MobiDB-lite"/>
    </source>
</evidence>
<organism evidence="11 12">
    <name type="scientific">Batillaria attramentaria</name>
    <dbReference type="NCBI Taxonomy" id="370345"/>
    <lineage>
        <taxon>Eukaryota</taxon>
        <taxon>Metazoa</taxon>
        <taxon>Spiralia</taxon>
        <taxon>Lophotrochozoa</taxon>
        <taxon>Mollusca</taxon>
        <taxon>Gastropoda</taxon>
        <taxon>Caenogastropoda</taxon>
        <taxon>Sorbeoconcha</taxon>
        <taxon>Cerithioidea</taxon>
        <taxon>Batillariidae</taxon>
        <taxon>Batillaria</taxon>
    </lineage>
</organism>
<dbReference type="SMART" id="SM00487">
    <property type="entry name" value="DEXDc"/>
    <property type="match status" value="1"/>
</dbReference>